<protein>
    <submittedName>
        <fullName evidence="2">Uncharacterized protein</fullName>
    </submittedName>
</protein>
<accession>A0ABR2THB0</accession>
<feature type="region of interest" description="Disordered" evidence="1">
    <location>
        <begin position="87"/>
        <end position="111"/>
    </location>
</feature>
<keyword evidence="3" id="KW-1185">Reference proteome</keyword>
<reference evidence="2 3" key="1">
    <citation type="journal article" date="2024" name="G3 (Bethesda)">
        <title>Genome assembly of Hibiscus sabdariffa L. provides insights into metabolisms of medicinal natural products.</title>
        <authorList>
            <person name="Kim T."/>
        </authorList>
    </citation>
    <scope>NUCLEOTIDE SEQUENCE [LARGE SCALE GENOMIC DNA]</scope>
    <source>
        <strain evidence="2">TK-2024</strain>
        <tissue evidence="2">Old leaves</tissue>
    </source>
</reference>
<organism evidence="2 3">
    <name type="scientific">Hibiscus sabdariffa</name>
    <name type="common">roselle</name>
    <dbReference type="NCBI Taxonomy" id="183260"/>
    <lineage>
        <taxon>Eukaryota</taxon>
        <taxon>Viridiplantae</taxon>
        <taxon>Streptophyta</taxon>
        <taxon>Embryophyta</taxon>
        <taxon>Tracheophyta</taxon>
        <taxon>Spermatophyta</taxon>
        <taxon>Magnoliopsida</taxon>
        <taxon>eudicotyledons</taxon>
        <taxon>Gunneridae</taxon>
        <taxon>Pentapetalae</taxon>
        <taxon>rosids</taxon>
        <taxon>malvids</taxon>
        <taxon>Malvales</taxon>
        <taxon>Malvaceae</taxon>
        <taxon>Malvoideae</taxon>
        <taxon>Hibiscus</taxon>
    </lineage>
</organism>
<dbReference type="EMBL" id="JBBPBN010000005">
    <property type="protein sequence ID" value="KAK9036883.1"/>
    <property type="molecule type" value="Genomic_DNA"/>
</dbReference>
<sequence>MGSVPSKLSLDFGPKCVPKMISNFLKEVSLICNRKTGLEGEPFMPFEADSSFVVKKEEIKEIRVHGLVLVITGIKIPKIEPGCIDSRTSSSRAISCSSQTNFRSLSSRKQR</sequence>
<evidence type="ECO:0000256" key="1">
    <source>
        <dbReference type="SAM" id="MobiDB-lite"/>
    </source>
</evidence>
<gene>
    <name evidence="2" type="ORF">V6N11_021807</name>
</gene>
<comment type="caution">
    <text evidence="2">The sequence shown here is derived from an EMBL/GenBank/DDBJ whole genome shotgun (WGS) entry which is preliminary data.</text>
</comment>
<proteinExistence type="predicted"/>
<evidence type="ECO:0000313" key="2">
    <source>
        <dbReference type="EMBL" id="KAK9036883.1"/>
    </source>
</evidence>
<name>A0ABR2THB0_9ROSI</name>
<evidence type="ECO:0000313" key="3">
    <source>
        <dbReference type="Proteomes" id="UP001396334"/>
    </source>
</evidence>
<dbReference type="Proteomes" id="UP001396334">
    <property type="component" value="Unassembled WGS sequence"/>
</dbReference>
<feature type="compositionally biased region" description="Low complexity" evidence="1">
    <location>
        <begin position="87"/>
        <end position="98"/>
    </location>
</feature>